<dbReference type="Gene3D" id="1.20.1260.10">
    <property type="match status" value="1"/>
</dbReference>
<dbReference type="CDD" id="cd01042">
    <property type="entry name" value="DMQH"/>
    <property type="match status" value="1"/>
</dbReference>
<evidence type="ECO:0000256" key="4">
    <source>
        <dbReference type="ARBA" id="ARBA00022723"/>
    </source>
</evidence>
<dbReference type="PANTHER" id="PTHR11237:SF4">
    <property type="entry name" value="5-DEMETHOXYUBIQUINONE HYDROXYLASE, MITOCHONDRIAL"/>
    <property type="match status" value="1"/>
</dbReference>
<feature type="binding site" evidence="9">
    <location>
        <position position="88"/>
    </location>
    <ligand>
        <name>Fe cation</name>
        <dbReference type="ChEBI" id="CHEBI:24875"/>
        <label>1</label>
    </ligand>
</feature>
<dbReference type="HAMAP" id="MF_01658">
    <property type="entry name" value="COQ7"/>
    <property type="match status" value="1"/>
</dbReference>
<proteinExistence type="inferred from homology"/>
<feature type="binding site" evidence="9">
    <location>
        <position position="85"/>
    </location>
    <ligand>
        <name>Fe cation</name>
        <dbReference type="ChEBI" id="CHEBI:24875"/>
        <label>1</label>
    </ligand>
</feature>
<feature type="binding site" evidence="9">
    <location>
        <position position="169"/>
    </location>
    <ligand>
        <name>Fe cation</name>
        <dbReference type="ChEBI" id="CHEBI:24875"/>
        <label>1</label>
    </ligand>
</feature>
<evidence type="ECO:0000256" key="6">
    <source>
        <dbReference type="ARBA" id="ARBA00023004"/>
    </source>
</evidence>
<evidence type="ECO:0000313" key="10">
    <source>
        <dbReference type="EMBL" id="CEZ19165.1"/>
    </source>
</evidence>
<evidence type="ECO:0000256" key="8">
    <source>
        <dbReference type="ARBA" id="ARBA00023136"/>
    </source>
</evidence>
<keyword evidence="2 9" id="KW-1003">Cell membrane</keyword>
<keyword evidence="11" id="KW-1185">Reference proteome</keyword>
<dbReference type="PANTHER" id="PTHR11237">
    <property type="entry name" value="COENZYME Q10 BIOSYNTHESIS PROTEIN 7"/>
    <property type="match status" value="1"/>
</dbReference>
<dbReference type="HOGENOM" id="CLU_088601_0_0_4"/>
<feature type="binding site" evidence="9">
    <location>
        <position position="169"/>
    </location>
    <ligand>
        <name>Fe cation</name>
        <dbReference type="ChEBI" id="CHEBI:24875"/>
        <label>2</label>
    </ligand>
</feature>
<dbReference type="RefSeq" id="WP_046487092.1">
    <property type="nucleotide sequence ID" value="NZ_CP040980.1"/>
</dbReference>
<comment type="pathway">
    <text evidence="1 9">Cofactor biosynthesis; ubiquinone biosynthesis.</text>
</comment>
<dbReference type="EMBL" id="LN827929">
    <property type="protein sequence ID" value="CEZ19165.1"/>
    <property type="molecule type" value="Genomic_DNA"/>
</dbReference>
<evidence type="ECO:0000256" key="5">
    <source>
        <dbReference type="ARBA" id="ARBA00023002"/>
    </source>
</evidence>
<dbReference type="NCBIfam" id="NF033656">
    <property type="entry name" value="DMQ_monoox_COQ7"/>
    <property type="match status" value="1"/>
</dbReference>
<evidence type="ECO:0000256" key="7">
    <source>
        <dbReference type="ARBA" id="ARBA00023033"/>
    </source>
</evidence>
<comment type="catalytic activity">
    <reaction evidence="9">
        <text>a 5-methoxy-2-methyl-3-(all-trans-polyprenyl)benzene-1,4-diol + AH2 + O2 = a 3-demethylubiquinol + A + H2O</text>
        <dbReference type="Rhea" id="RHEA:50908"/>
        <dbReference type="Rhea" id="RHEA-COMP:10859"/>
        <dbReference type="Rhea" id="RHEA-COMP:10914"/>
        <dbReference type="ChEBI" id="CHEBI:13193"/>
        <dbReference type="ChEBI" id="CHEBI:15377"/>
        <dbReference type="ChEBI" id="CHEBI:15379"/>
        <dbReference type="ChEBI" id="CHEBI:17499"/>
        <dbReference type="ChEBI" id="CHEBI:84167"/>
        <dbReference type="ChEBI" id="CHEBI:84422"/>
        <dbReference type="EC" id="1.14.99.60"/>
    </reaction>
</comment>
<accession>A0A0D6ETT5</accession>
<comment type="subcellular location">
    <subcellularLocation>
        <location evidence="9">Cell membrane</location>
        <topology evidence="9">Peripheral membrane protein</topology>
    </subcellularLocation>
</comment>
<dbReference type="InterPro" id="IPR047809">
    <property type="entry name" value="COQ7_proteobact"/>
</dbReference>
<dbReference type="GO" id="GO:0005886">
    <property type="term" value="C:plasma membrane"/>
    <property type="evidence" value="ECO:0007669"/>
    <property type="project" value="UniProtKB-SubCell"/>
</dbReference>
<reference evidence="11" key="1">
    <citation type="submission" date="2014-12" db="EMBL/GenBank/DDBJ databases">
        <authorList>
            <person name="Salcher M.M."/>
        </authorList>
    </citation>
    <scope>NUCLEOTIDE SEQUENCE [LARGE SCALE GENOMIC DNA]</scope>
    <source>
        <strain evidence="11">MMS-10A-171</strain>
    </source>
</reference>
<feature type="binding site" evidence="9">
    <location>
        <position position="172"/>
    </location>
    <ligand>
        <name>Fe cation</name>
        <dbReference type="ChEBI" id="CHEBI:24875"/>
        <label>2</label>
    </ligand>
</feature>
<feature type="binding site" evidence="9">
    <location>
        <position position="85"/>
    </location>
    <ligand>
        <name>Fe cation</name>
        <dbReference type="ChEBI" id="CHEBI:24875"/>
        <label>2</label>
    </ligand>
</feature>
<keyword evidence="7 9" id="KW-0503">Monooxygenase</keyword>
<dbReference type="UniPathway" id="UPA00232"/>
<feature type="binding site" evidence="9">
    <location>
        <position position="137"/>
    </location>
    <ligand>
        <name>Fe cation</name>
        <dbReference type="ChEBI" id="CHEBI:24875"/>
        <label>2</label>
    </ligand>
</feature>
<sequence length="206" mass="23127">MIDDLIIEFDKGLKVLFAKPKGSRPRPDLHIEDAELTPDEKKRTIELMRVNHTGEVCAQALYSGQLLFNPRGEGAESLKKASKEEIDHLNWCNTRIHELGGKTSLLNPIWYTGSFLMGSFASMLGEKYNLGFLAETERQVTQHLTSHLDKISKNDLKTNKILEVMADDEEQHAIKAKELGGIDLPHKIKKAMSLTSKVMTTLSAKI</sequence>
<dbReference type="SUPFAM" id="SSF47240">
    <property type="entry name" value="Ferritin-like"/>
    <property type="match status" value="1"/>
</dbReference>
<evidence type="ECO:0000256" key="1">
    <source>
        <dbReference type="ARBA" id="ARBA00004749"/>
    </source>
</evidence>
<dbReference type="InterPro" id="IPR012347">
    <property type="entry name" value="Ferritin-like"/>
</dbReference>
<keyword evidence="8 9" id="KW-0472">Membrane</keyword>
<organism evidence="10 11">
    <name type="scientific">Candidatus Methylopumilus planktonicus</name>
    <dbReference type="NCBI Taxonomy" id="1581557"/>
    <lineage>
        <taxon>Bacteria</taxon>
        <taxon>Pseudomonadati</taxon>
        <taxon>Pseudomonadota</taxon>
        <taxon>Betaproteobacteria</taxon>
        <taxon>Nitrosomonadales</taxon>
        <taxon>Methylophilaceae</taxon>
        <taxon>Candidatus Methylopumilus</taxon>
    </lineage>
</organism>
<dbReference type="GO" id="GO:0008682">
    <property type="term" value="F:3-demethoxyubiquinol 3-hydroxylase activity"/>
    <property type="evidence" value="ECO:0007669"/>
    <property type="project" value="UniProtKB-EC"/>
</dbReference>
<dbReference type="OrthoDB" id="5192789at2"/>
<dbReference type="InterPro" id="IPR009078">
    <property type="entry name" value="Ferritin-like_SF"/>
</dbReference>
<evidence type="ECO:0000256" key="9">
    <source>
        <dbReference type="HAMAP-Rule" id="MF_01658"/>
    </source>
</evidence>
<comment type="cofactor">
    <cofactor evidence="9">
        <name>Fe cation</name>
        <dbReference type="ChEBI" id="CHEBI:24875"/>
    </cofactor>
    <text evidence="9">Binds 2 iron ions per subunit.</text>
</comment>
<keyword evidence="3 9" id="KW-0831">Ubiquinone biosynthesis</keyword>
<keyword evidence="5 9" id="KW-0560">Oxidoreductase</keyword>
<protein>
    <recommendedName>
        <fullName evidence="9">3-demethoxyubiquinol 3-hydroxylase</fullName>
        <shortName evidence="9">DMQ hydroxylase</shortName>
        <ecNumber evidence="9">1.14.99.60</ecNumber>
    </recommendedName>
    <alternativeName>
        <fullName evidence="9">2-nonaprenyl-3-methyl-6-methoxy-1,4-benzoquinol hydroxylase</fullName>
    </alternativeName>
</protein>
<dbReference type="EC" id="1.14.99.60" evidence="9"/>
<dbReference type="GO" id="GO:0046872">
    <property type="term" value="F:metal ion binding"/>
    <property type="evidence" value="ECO:0007669"/>
    <property type="project" value="UniProtKB-KW"/>
</dbReference>
<evidence type="ECO:0000256" key="2">
    <source>
        <dbReference type="ARBA" id="ARBA00022475"/>
    </source>
</evidence>
<keyword evidence="6 9" id="KW-0408">Iron</keyword>
<dbReference type="Proteomes" id="UP000064007">
    <property type="component" value="Chromosome 1"/>
</dbReference>
<gene>
    <name evidence="10" type="primary">coq</name>
    <name evidence="9" type="synonym">coq7</name>
    <name evidence="10" type="ORF">BN1208_0271</name>
</gene>
<dbReference type="AlphaFoldDB" id="A0A0D6ETT5"/>
<evidence type="ECO:0000256" key="3">
    <source>
        <dbReference type="ARBA" id="ARBA00022688"/>
    </source>
</evidence>
<keyword evidence="4 9" id="KW-0479">Metal-binding</keyword>
<feature type="binding site" evidence="9">
    <location>
        <position position="55"/>
    </location>
    <ligand>
        <name>Fe cation</name>
        <dbReference type="ChEBI" id="CHEBI:24875"/>
        <label>1</label>
    </ligand>
</feature>
<dbReference type="Pfam" id="PF03232">
    <property type="entry name" value="COQ7"/>
    <property type="match status" value="1"/>
</dbReference>
<evidence type="ECO:0000313" key="11">
    <source>
        <dbReference type="Proteomes" id="UP000064007"/>
    </source>
</evidence>
<dbReference type="STRING" id="1581557.BN1208_0271"/>
<comment type="function">
    <text evidence="9">Catalyzes the hydroxylation of 2-nonaprenyl-3-methyl-6-methoxy-1,4-benzoquinol during ubiquinone biosynthesis.</text>
</comment>
<dbReference type="InterPro" id="IPR011566">
    <property type="entry name" value="Ubq_synth_Coq7"/>
</dbReference>
<name>A0A0D6ETT5_9PROT</name>
<comment type="similarity">
    <text evidence="9">Belongs to the COQ7 family.</text>
</comment>
<dbReference type="GO" id="GO:0006744">
    <property type="term" value="P:ubiquinone biosynthetic process"/>
    <property type="evidence" value="ECO:0007669"/>
    <property type="project" value="UniProtKB-UniRule"/>
</dbReference>
<dbReference type="KEGG" id="mbat:BN1208_0271"/>